<organism evidence="6 7">
    <name type="scientific">Euplotes crassus</name>
    <dbReference type="NCBI Taxonomy" id="5936"/>
    <lineage>
        <taxon>Eukaryota</taxon>
        <taxon>Sar</taxon>
        <taxon>Alveolata</taxon>
        <taxon>Ciliophora</taxon>
        <taxon>Intramacronucleata</taxon>
        <taxon>Spirotrichea</taxon>
        <taxon>Hypotrichia</taxon>
        <taxon>Euplotida</taxon>
        <taxon>Euplotidae</taxon>
        <taxon>Moneuplotes</taxon>
    </lineage>
</organism>
<dbReference type="PROSITE" id="PS50082">
    <property type="entry name" value="WD_REPEATS_2"/>
    <property type="match status" value="3"/>
</dbReference>
<evidence type="ECO:0000256" key="2">
    <source>
        <dbReference type="ARBA" id="ARBA00022737"/>
    </source>
</evidence>
<evidence type="ECO:0000313" key="7">
    <source>
        <dbReference type="Proteomes" id="UP001295684"/>
    </source>
</evidence>
<dbReference type="Proteomes" id="UP001295684">
    <property type="component" value="Unassembled WGS sequence"/>
</dbReference>
<feature type="domain" description="CTLH" evidence="5">
    <location>
        <begin position="49"/>
        <end position="100"/>
    </location>
</feature>
<dbReference type="PROSITE" id="PS50294">
    <property type="entry name" value="WD_REPEATS_REGION"/>
    <property type="match status" value="2"/>
</dbReference>
<dbReference type="PROSITE" id="PS50896">
    <property type="entry name" value="LISH"/>
    <property type="match status" value="1"/>
</dbReference>
<dbReference type="InterPro" id="IPR051350">
    <property type="entry name" value="WD_repeat-ST_regulator"/>
</dbReference>
<sequence length="604" mass="68905">MESTEEFHKKYEKEICSLLFQYLQERGHSESAKTFQKESGLEIEGVALQNFKQLVTDGNFDEAIKLIPELEDDCMKAAQIKIALYEHKYLELLQKGSNCEAIEVLRTQIVPSSKLGTQNIVQQNRIVDLTSMVMDVEKTSKALFPYNSTGESARSNLFSYLENFISPIKMRSQSKRDNGQERAEERNNGAPSTDKVSTLLKISQNNLLENLLQTSLNYQISQCKCYGYDKEESQYSLLEYHECNLNPPSKTLLTTISNHKDEIWYVSLSPDVSKLTSVSQDKMINVWGLERKENKLQIDLISCIEESHTNKNCEISCIQWHPDSTKFLVACDNIKVFNALTGECIKVIDGETSSIRSAAWVKEGEEIIFTEPEKGMRCVNANNTDIFYDWTGFTFIDIASVPNVDKFAYCSENQVGIISISSREKIKLLSVKKKIRAITMSKDGQSLLVSKHASEEENKAVIELWDINNDTKLQKFVGHTQEKFILSPIFGGKFEKYVVSGSENDKVYIWDKSTGDIVETLEGHQNVVNSIAWEDKLPNYLFSCSYDQTIKIWINSTDKVQAEIEPKYLCNEEEIDSQMNDDDSDQSMIENESELESEEIESDE</sequence>
<feature type="region of interest" description="Disordered" evidence="4">
    <location>
        <begin position="573"/>
        <end position="604"/>
    </location>
</feature>
<feature type="repeat" description="WD" evidence="3">
    <location>
        <begin position="521"/>
        <end position="553"/>
    </location>
</feature>
<dbReference type="InterPro" id="IPR006595">
    <property type="entry name" value="CTLH_C"/>
</dbReference>
<keyword evidence="2" id="KW-0677">Repeat</keyword>
<dbReference type="SMART" id="SM00667">
    <property type="entry name" value="LisH"/>
    <property type="match status" value="1"/>
</dbReference>
<dbReference type="SUPFAM" id="SSF50978">
    <property type="entry name" value="WD40 repeat-like"/>
    <property type="match status" value="1"/>
</dbReference>
<evidence type="ECO:0000256" key="4">
    <source>
        <dbReference type="SAM" id="MobiDB-lite"/>
    </source>
</evidence>
<dbReference type="PANTHER" id="PTHR22838">
    <property type="entry name" value="WD REPEAT PROTEIN 26-RELATED"/>
    <property type="match status" value="1"/>
</dbReference>
<dbReference type="InterPro" id="IPR015943">
    <property type="entry name" value="WD40/YVTN_repeat-like_dom_sf"/>
</dbReference>
<feature type="repeat" description="WD" evidence="3">
    <location>
        <begin position="497"/>
        <end position="520"/>
    </location>
</feature>
<gene>
    <name evidence="6" type="ORF">ECRASSUSDP1_LOCUS27337</name>
</gene>
<dbReference type="InterPro" id="IPR001680">
    <property type="entry name" value="WD40_rpt"/>
</dbReference>
<name>A0AAD1Y770_EUPCR</name>
<dbReference type="PROSITE" id="PS50897">
    <property type="entry name" value="CTLH"/>
    <property type="match status" value="1"/>
</dbReference>
<dbReference type="AlphaFoldDB" id="A0AAD1Y770"/>
<dbReference type="Gene3D" id="2.130.10.10">
    <property type="entry name" value="YVTN repeat-like/Quinoprotein amine dehydrogenase"/>
    <property type="match status" value="2"/>
</dbReference>
<keyword evidence="1 3" id="KW-0853">WD repeat</keyword>
<accession>A0AAD1Y770</accession>
<evidence type="ECO:0000256" key="1">
    <source>
        <dbReference type="ARBA" id="ARBA00022574"/>
    </source>
</evidence>
<keyword evidence="7" id="KW-1185">Reference proteome</keyword>
<comment type="caution">
    <text evidence="6">The sequence shown here is derived from an EMBL/GenBank/DDBJ whole genome shotgun (WGS) entry which is preliminary data.</text>
</comment>
<dbReference type="InterPro" id="IPR006594">
    <property type="entry name" value="LisH"/>
</dbReference>
<protein>
    <recommendedName>
        <fullName evidence="5">CTLH domain-containing protein</fullName>
    </recommendedName>
</protein>
<dbReference type="Pfam" id="PF00400">
    <property type="entry name" value="WD40"/>
    <property type="match status" value="2"/>
</dbReference>
<proteinExistence type="predicted"/>
<dbReference type="PANTHER" id="PTHR22838:SF0">
    <property type="entry name" value="WD REPEAT-CONTAINING PROTEIN 26"/>
    <property type="match status" value="1"/>
</dbReference>
<dbReference type="EMBL" id="CAMPGE010028207">
    <property type="protein sequence ID" value="CAI2385754.1"/>
    <property type="molecule type" value="Genomic_DNA"/>
</dbReference>
<evidence type="ECO:0000313" key="6">
    <source>
        <dbReference type="EMBL" id="CAI2385754.1"/>
    </source>
</evidence>
<reference evidence="6" key="1">
    <citation type="submission" date="2023-07" db="EMBL/GenBank/DDBJ databases">
        <authorList>
            <consortium name="AG Swart"/>
            <person name="Singh M."/>
            <person name="Singh A."/>
            <person name="Seah K."/>
            <person name="Emmerich C."/>
        </authorList>
    </citation>
    <scope>NUCLEOTIDE SEQUENCE</scope>
    <source>
        <strain evidence="6">DP1</strain>
    </source>
</reference>
<dbReference type="SMART" id="SM00320">
    <property type="entry name" value="WD40"/>
    <property type="match status" value="5"/>
</dbReference>
<feature type="region of interest" description="Disordered" evidence="4">
    <location>
        <begin position="171"/>
        <end position="195"/>
    </location>
</feature>
<evidence type="ECO:0000259" key="5">
    <source>
        <dbReference type="PROSITE" id="PS50897"/>
    </source>
</evidence>
<dbReference type="InterPro" id="IPR036322">
    <property type="entry name" value="WD40_repeat_dom_sf"/>
</dbReference>
<evidence type="ECO:0000256" key="3">
    <source>
        <dbReference type="PROSITE-ProRule" id="PRU00221"/>
    </source>
</evidence>
<feature type="compositionally biased region" description="Basic and acidic residues" evidence="4">
    <location>
        <begin position="174"/>
        <end position="187"/>
    </location>
</feature>
<feature type="repeat" description="WD" evidence="3">
    <location>
        <begin position="256"/>
        <end position="297"/>
    </location>
</feature>